<accession>A0A6J4PTI8</accession>
<dbReference type="GO" id="GO:0005886">
    <property type="term" value="C:plasma membrane"/>
    <property type="evidence" value="ECO:0007669"/>
    <property type="project" value="UniProtKB-SubCell"/>
</dbReference>
<feature type="transmembrane region" description="Helical" evidence="8">
    <location>
        <begin position="262"/>
        <end position="283"/>
    </location>
</feature>
<evidence type="ECO:0000313" key="10">
    <source>
        <dbReference type="EMBL" id="CAA9424890.1"/>
    </source>
</evidence>
<feature type="transmembrane region" description="Helical" evidence="8">
    <location>
        <begin position="109"/>
        <end position="127"/>
    </location>
</feature>
<dbReference type="InterPro" id="IPR038731">
    <property type="entry name" value="RgtA/B/C-like"/>
</dbReference>
<gene>
    <name evidence="10" type="ORF">AVDCRST_MAG94-7219</name>
</gene>
<dbReference type="InterPro" id="IPR050297">
    <property type="entry name" value="LipidA_mod_glycosyltrf_83"/>
</dbReference>
<reference evidence="10" key="1">
    <citation type="submission" date="2020-02" db="EMBL/GenBank/DDBJ databases">
        <authorList>
            <person name="Meier V. D."/>
        </authorList>
    </citation>
    <scope>NUCLEOTIDE SEQUENCE</scope>
    <source>
        <strain evidence="10">AVDCRST_MAG94</strain>
    </source>
</reference>
<evidence type="ECO:0000256" key="5">
    <source>
        <dbReference type="ARBA" id="ARBA00022692"/>
    </source>
</evidence>
<feature type="domain" description="Glycosyltransferase RgtA/B/C/D-like" evidence="9">
    <location>
        <begin position="162"/>
        <end position="277"/>
    </location>
</feature>
<evidence type="ECO:0000256" key="3">
    <source>
        <dbReference type="ARBA" id="ARBA00022676"/>
    </source>
</evidence>
<keyword evidence="7 8" id="KW-0472">Membrane</keyword>
<feature type="transmembrane region" description="Helical" evidence="8">
    <location>
        <begin position="377"/>
        <end position="396"/>
    </location>
</feature>
<feature type="transmembrane region" description="Helical" evidence="8">
    <location>
        <begin position="408"/>
        <end position="435"/>
    </location>
</feature>
<keyword evidence="3" id="KW-0328">Glycosyltransferase</keyword>
<feature type="transmembrane region" description="Helical" evidence="8">
    <location>
        <begin position="160"/>
        <end position="180"/>
    </location>
</feature>
<proteinExistence type="predicted"/>
<sequence>MSVKFARVTQPLQYYWKQYPALAWVMPLLWLLAIAAVTLVWHVSSIGLIDETEPLFVEASRQMVVTGDWVTPYVNGEPRFDKPPLIYWLMVFAFQSFGVNEFAARLPSVLAAVVIAFFCFYTLQQYGDLGVGSRESGVGKFQNSKLETQNSKLPSSHSSLLPALLAATMLILNPNTFFWGRTGYADMLLNACIGGSLLAFFLGYAQPDRPVPQKRWYFAFYVLMALAVLTKGPIGLLLPGLIIGCFLLYVGNGRAVLREMRLLRGGLVVLVIALPWYVLVTLANGDAFIDSFFGYHNVERFTQVVNSHAGPWYFHILVIVVGFLPWSAYLPAAIAHIKPLQRRYWQQQTRWQQLGLFALFWFLAILGFFTIATTKYFSYTLPLMPAAAILVALLWTDYVRQPQTRKQAGFLVSGVLNLLLLAIAAVVLIECPRWLGSDPWMPNLGLRLQQAGLPLVGGVIWGTTAIAAIGLLLWRSRWLWVANLLGYLAFLILVVHPLVLIADVERQLPLRQLAQAAVQTKQPTEELVMLGFQKPSLVFYTRQHVTYLTQPMEVINYLQTQTGDRTGALIVAGEKPLRRSGLQPQQYQEISRAGVYRLVRVTR</sequence>
<name>A0A6J4PTI8_9CYAN</name>
<evidence type="ECO:0000256" key="1">
    <source>
        <dbReference type="ARBA" id="ARBA00004651"/>
    </source>
</evidence>
<dbReference type="Pfam" id="PF13231">
    <property type="entry name" value="PMT_2"/>
    <property type="match status" value="1"/>
</dbReference>
<dbReference type="GO" id="GO:0016763">
    <property type="term" value="F:pentosyltransferase activity"/>
    <property type="evidence" value="ECO:0007669"/>
    <property type="project" value="TreeGrafter"/>
</dbReference>
<dbReference type="GO" id="GO:0009103">
    <property type="term" value="P:lipopolysaccharide biosynthetic process"/>
    <property type="evidence" value="ECO:0007669"/>
    <property type="project" value="UniProtKB-ARBA"/>
</dbReference>
<protein>
    <submittedName>
        <fullName evidence="10">4-amino-4-deoxy-L-arabinose transferase and related glycosyltransferases of PMT family</fullName>
    </submittedName>
</protein>
<organism evidence="10">
    <name type="scientific">uncultured Leptolyngbya sp</name>
    <dbReference type="NCBI Taxonomy" id="332963"/>
    <lineage>
        <taxon>Bacteria</taxon>
        <taxon>Bacillati</taxon>
        <taxon>Cyanobacteriota</taxon>
        <taxon>Cyanophyceae</taxon>
        <taxon>Leptolyngbyales</taxon>
        <taxon>Leptolyngbyaceae</taxon>
        <taxon>Leptolyngbya group</taxon>
        <taxon>Leptolyngbya</taxon>
        <taxon>environmental samples</taxon>
    </lineage>
</organism>
<feature type="transmembrane region" description="Helical" evidence="8">
    <location>
        <begin position="481"/>
        <end position="502"/>
    </location>
</feature>
<dbReference type="EMBL" id="CADCTY010002467">
    <property type="protein sequence ID" value="CAA9424890.1"/>
    <property type="molecule type" value="Genomic_DNA"/>
</dbReference>
<keyword evidence="2" id="KW-1003">Cell membrane</keyword>
<evidence type="ECO:0000256" key="8">
    <source>
        <dbReference type="SAM" id="Phobius"/>
    </source>
</evidence>
<keyword evidence="4 10" id="KW-0808">Transferase</keyword>
<evidence type="ECO:0000256" key="7">
    <source>
        <dbReference type="ARBA" id="ARBA00023136"/>
    </source>
</evidence>
<feature type="transmembrane region" description="Helical" evidence="8">
    <location>
        <begin position="85"/>
        <end position="102"/>
    </location>
</feature>
<dbReference type="GO" id="GO:0010041">
    <property type="term" value="P:response to iron(III) ion"/>
    <property type="evidence" value="ECO:0007669"/>
    <property type="project" value="TreeGrafter"/>
</dbReference>
<keyword evidence="6 8" id="KW-1133">Transmembrane helix</keyword>
<dbReference type="AlphaFoldDB" id="A0A6J4PTI8"/>
<evidence type="ECO:0000256" key="6">
    <source>
        <dbReference type="ARBA" id="ARBA00022989"/>
    </source>
</evidence>
<dbReference type="PANTHER" id="PTHR33908:SF3">
    <property type="entry name" value="UNDECAPRENYL PHOSPHATE-ALPHA-4-AMINO-4-DEOXY-L-ARABINOSE ARABINOSYL TRANSFERASE"/>
    <property type="match status" value="1"/>
</dbReference>
<keyword evidence="5 8" id="KW-0812">Transmembrane</keyword>
<dbReference type="PANTHER" id="PTHR33908">
    <property type="entry name" value="MANNOSYLTRANSFERASE YKCB-RELATED"/>
    <property type="match status" value="1"/>
</dbReference>
<feature type="transmembrane region" description="Helical" evidence="8">
    <location>
        <begin position="354"/>
        <end position="371"/>
    </location>
</feature>
<feature type="transmembrane region" description="Helical" evidence="8">
    <location>
        <begin position="455"/>
        <end position="474"/>
    </location>
</feature>
<comment type="subcellular location">
    <subcellularLocation>
        <location evidence="1">Cell membrane</location>
        <topology evidence="1">Multi-pass membrane protein</topology>
    </subcellularLocation>
</comment>
<evidence type="ECO:0000256" key="2">
    <source>
        <dbReference type="ARBA" id="ARBA00022475"/>
    </source>
</evidence>
<evidence type="ECO:0000259" key="9">
    <source>
        <dbReference type="Pfam" id="PF13231"/>
    </source>
</evidence>
<feature type="transmembrane region" description="Helical" evidence="8">
    <location>
        <begin position="187"/>
        <end position="205"/>
    </location>
</feature>
<feature type="transmembrane region" description="Helical" evidence="8">
    <location>
        <begin position="312"/>
        <end position="334"/>
    </location>
</feature>
<feature type="transmembrane region" description="Helical" evidence="8">
    <location>
        <begin position="21"/>
        <end position="43"/>
    </location>
</feature>
<evidence type="ECO:0000256" key="4">
    <source>
        <dbReference type="ARBA" id="ARBA00022679"/>
    </source>
</evidence>
<feature type="transmembrane region" description="Helical" evidence="8">
    <location>
        <begin position="217"/>
        <end position="250"/>
    </location>
</feature>